<dbReference type="InterPro" id="IPR028350">
    <property type="entry name" value="DNAC/IstB-like"/>
</dbReference>
<organism evidence="5 6">
    <name type="scientific">Caballeronia choica</name>
    <dbReference type="NCBI Taxonomy" id="326476"/>
    <lineage>
        <taxon>Bacteria</taxon>
        <taxon>Pseudomonadati</taxon>
        <taxon>Pseudomonadota</taxon>
        <taxon>Betaproteobacteria</taxon>
        <taxon>Burkholderiales</taxon>
        <taxon>Burkholderiaceae</taxon>
        <taxon>Caballeronia</taxon>
    </lineage>
</organism>
<dbReference type="RefSeq" id="WP_087650405.1">
    <property type="nucleotide sequence ID" value="NZ_FCON02000405.1"/>
</dbReference>
<comment type="similarity">
    <text evidence="1">Belongs to the IS21/IS1162 putative ATP-binding protein family.</text>
</comment>
<accession>A0A158L5T8</accession>
<evidence type="ECO:0000259" key="4">
    <source>
        <dbReference type="SMART" id="SM00382"/>
    </source>
</evidence>
<comment type="caution">
    <text evidence="5">The sequence shown here is derived from an EMBL/GenBank/DDBJ whole genome shotgun (WGS) entry which is preliminary data.</text>
</comment>
<dbReference type="Gene3D" id="3.40.50.300">
    <property type="entry name" value="P-loop containing nucleotide triphosphate hydrolases"/>
    <property type="match status" value="1"/>
</dbReference>
<feature type="domain" description="AAA+ ATPase" evidence="4">
    <location>
        <begin position="99"/>
        <end position="232"/>
    </location>
</feature>
<dbReference type="PIRSF" id="PIRSF003073">
    <property type="entry name" value="DNAC_TnpB_IstB"/>
    <property type="match status" value="1"/>
</dbReference>
<dbReference type="CDD" id="cd00009">
    <property type="entry name" value="AAA"/>
    <property type="match status" value="1"/>
</dbReference>
<proteinExistence type="inferred from homology"/>
<dbReference type="Proteomes" id="UP000054770">
    <property type="component" value="Unassembled WGS sequence"/>
</dbReference>
<gene>
    <name evidence="5" type="ORF">AWB68_08756</name>
</gene>
<dbReference type="GO" id="GO:0005524">
    <property type="term" value="F:ATP binding"/>
    <property type="evidence" value="ECO:0007669"/>
    <property type="project" value="UniProtKB-KW"/>
</dbReference>
<dbReference type="InterPro" id="IPR003593">
    <property type="entry name" value="AAA+_ATPase"/>
</dbReference>
<keyword evidence="6" id="KW-1185">Reference proteome</keyword>
<protein>
    <submittedName>
        <fullName evidence="5">IstB ATP binding domain-containing protein</fullName>
    </submittedName>
</protein>
<dbReference type="PANTHER" id="PTHR30050:SF4">
    <property type="entry name" value="ATP-BINDING PROTEIN RV3427C IN INSERTION SEQUENCE-RELATED"/>
    <property type="match status" value="1"/>
</dbReference>
<sequence>MMTHTTLAQLRSLKLDGFAAALEEQLAQPAASALAFEERLALLIDRELLWRNDRKLARLLQRARLKYPQAAIEDLDTRAARGIDHRQITSLVLSDWIATGHTVLVGGPTGVGKTWLACALAQYACRRGHSVAYLRVPRLAEELRILHGSGGFGKWLLQMAKTDLIVLDDWAVAPLDVSTRNDLLELIDDRGSSRGILITAQLPVEHWHAWIGDPTIADAILDRLMHRIHRITLAGESLRKSAQKAGITLKAGDAA</sequence>
<dbReference type="Pfam" id="PF01695">
    <property type="entry name" value="IstB_IS21"/>
    <property type="match status" value="1"/>
</dbReference>
<dbReference type="AlphaFoldDB" id="A0A158L5T8"/>
<evidence type="ECO:0000313" key="5">
    <source>
        <dbReference type="EMBL" id="SAL88379.1"/>
    </source>
</evidence>
<dbReference type="EMBL" id="FCON02000405">
    <property type="protein sequence ID" value="SAL88379.1"/>
    <property type="molecule type" value="Genomic_DNA"/>
</dbReference>
<keyword evidence="2" id="KW-0547">Nucleotide-binding</keyword>
<reference evidence="5" key="1">
    <citation type="submission" date="2016-01" db="EMBL/GenBank/DDBJ databases">
        <authorList>
            <person name="Peeters C."/>
        </authorList>
    </citation>
    <scope>NUCLEOTIDE SEQUENCE [LARGE SCALE GENOMIC DNA]</scope>
    <source>
        <strain evidence="5">LMG 22940</strain>
    </source>
</reference>
<keyword evidence="3" id="KW-0067">ATP-binding</keyword>
<dbReference type="InterPro" id="IPR047661">
    <property type="entry name" value="IstB"/>
</dbReference>
<evidence type="ECO:0000256" key="3">
    <source>
        <dbReference type="ARBA" id="ARBA00022840"/>
    </source>
</evidence>
<evidence type="ECO:0000256" key="2">
    <source>
        <dbReference type="ARBA" id="ARBA00022741"/>
    </source>
</evidence>
<evidence type="ECO:0000313" key="6">
    <source>
        <dbReference type="Proteomes" id="UP000054770"/>
    </source>
</evidence>
<dbReference type="OrthoDB" id="8150723at2"/>
<evidence type="ECO:0000256" key="1">
    <source>
        <dbReference type="ARBA" id="ARBA00008059"/>
    </source>
</evidence>
<dbReference type="PANTHER" id="PTHR30050">
    <property type="entry name" value="CHROMOSOMAL REPLICATION INITIATOR PROTEIN DNAA"/>
    <property type="match status" value="1"/>
</dbReference>
<name>A0A158L5T8_9BURK</name>
<dbReference type="InterPro" id="IPR002611">
    <property type="entry name" value="IstB_ATP-bd"/>
</dbReference>
<dbReference type="SMART" id="SM00382">
    <property type="entry name" value="AAA"/>
    <property type="match status" value="1"/>
</dbReference>
<dbReference type="SUPFAM" id="SSF52540">
    <property type="entry name" value="P-loop containing nucleoside triphosphate hydrolases"/>
    <property type="match status" value="1"/>
</dbReference>
<dbReference type="InterPro" id="IPR027417">
    <property type="entry name" value="P-loop_NTPase"/>
</dbReference>
<dbReference type="GO" id="GO:0006260">
    <property type="term" value="P:DNA replication"/>
    <property type="evidence" value="ECO:0007669"/>
    <property type="project" value="TreeGrafter"/>
</dbReference>
<dbReference type="NCBIfam" id="NF038214">
    <property type="entry name" value="IS21_help_AAA"/>
    <property type="match status" value="1"/>
</dbReference>